<feature type="domain" description="DhaL" evidence="1">
    <location>
        <begin position="7"/>
        <end position="197"/>
    </location>
</feature>
<dbReference type="EMBL" id="NOZQ01000202">
    <property type="protein sequence ID" value="OYD14152.1"/>
    <property type="molecule type" value="Genomic_DNA"/>
</dbReference>
<dbReference type="InterPro" id="IPR019986">
    <property type="entry name" value="YloV-like"/>
</dbReference>
<dbReference type="PROSITE" id="PS51480">
    <property type="entry name" value="DHAL"/>
    <property type="match status" value="1"/>
</dbReference>
<dbReference type="InterPro" id="IPR004007">
    <property type="entry name" value="DhaL_dom"/>
</dbReference>
<evidence type="ECO:0000259" key="1">
    <source>
        <dbReference type="PROSITE" id="PS51480"/>
    </source>
</evidence>
<sequence>MEVLKSDDIRGILSLARWTLRENEDYLNSLNVFPVPDGDTGTNMYLTVNSGWCGIKTDSDGTFRDLLRVFSREAVMGARGNSGIILAQFFAGVEDITNREEYISLSLVPSILDHATKEAICAIENPVRGTILTVMEDVCEAVKKISFKTMEKLSEFVVKIGYDALARTPDLLPILKEAGVVDAGAQGFCFILDAFNAYLTGKKPKKIEIEVDTSADVWHTKSYNRFCVNITMDAHSSEIKEKIRQLGDSLIVGHEENLVKVHIHTNNPPLVLDKCKEMGNIVRVQINDMKKEQKVFLGEEKEGLSVIAYGNGDGIKDIMMSMGASLVLSGERNPSTGEIVSAVEKVGRKAIILPNDANVIPAAMKARELSNIRCEVVKTKSVLEGISALLTFKEDGDLEEVMRDMLSSIGNVVSGEIKWAVRDAKIGEKIIRKGDSLCLKHKKLISVSRDSDTCLLGAIRSLIEGQSLLTIYYGKPLEEKIFDSLLARIKDEFPSLDVQMYYGGMPNAYYMFSLE</sequence>
<dbReference type="InterPro" id="IPR033470">
    <property type="entry name" value="FakA-like_C"/>
</dbReference>
<evidence type="ECO:0000313" key="3">
    <source>
        <dbReference type="Proteomes" id="UP000215215"/>
    </source>
</evidence>
<protein>
    <recommendedName>
        <fullName evidence="1">DhaL domain-containing protein</fullName>
    </recommendedName>
</protein>
<dbReference type="SMART" id="SM01121">
    <property type="entry name" value="Dak1_2"/>
    <property type="match status" value="1"/>
</dbReference>
<dbReference type="AlphaFoldDB" id="A0A235BPM8"/>
<comment type="caution">
    <text evidence="2">The sequence shown here is derived from an EMBL/GenBank/DDBJ whole genome shotgun (WGS) entry which is preliminary data.</text>
</comment>
<evidence type="ECO:0000313" key="2">
    <source>
        <dbReference type="EMBL" id="OYD14152.1"/>
    </source>
</evidence>
<dbReference type="Gene3D" id="1.25.40.340">
    <property type="match status" value="1"/>
</dbReference>
<dbReference type="Pfam" id="PF02734">
    <property type="entry name" value="Dak2"/>
    <property type="match status" value="1"/>
</dbReference>
<dbReference type="Proteomes" id="UP000215215">
    <property type="component" value="Unassembled WGS sequence"/>
</dbReference>
<dbReference type="GO" id="GO:0004371">
    <property type="term" value="F:glycerone kinase activity"/>
    <property type="evidence" value="ECO:0007669"/>
    <property type="project" value="InterPro"/>
</dbReference>
<dbReference type="PANTHER" id="PTHR33434:SF4">
    <property type="entry name" value="PHOSPHATASE PROTEIN"/>
    <property type="match status" value="1"/>
</dbReference>
<accession>A0A235BPM8</accession>
<dbReference type="SUPFAM" id="SSF101473">
    <property type="entry name" value="DhaL-like"/>
    <property type="match status" value="1"/>
</dbReference>
<dbReference type="SMART" id="SM01120">
    <property type="entry name" value="Dak2"/>
    <property type="match status" value="1"/>
</dbReference>
<reference evidence="2 3" key="1">
    <citation type="submission" date="2017-07" db="EMBL/GenBank/DDBJ databases">
        <title>Recovery of genomes from metagenomes via a dereplication, aggregation, and scoring strategy.</title>
        <authorList>
            <person name="Sieber C.M."/>
            <person name="Probst A.J."/>
            <person name="Sharrar A."/>
            <person name="Thomas B.C."/>
            <person name="Hess M."/>
            <person name="Tringe S.G."/>
            <person name="Banfield J.F."/>
        </authorList>
    </citation>
    <scope>NUCLEOTIDE SEQUENCE [LARGE SCALE GENOMIC DNA]</scope>
    <source>
        <strain evidence="2">JGI_Cruoil_03_44_89</strain>
    </source>
</reference>
<name>A0A235BPM8_UNCW3</name>
<dbReference type="GO" id="GO:0006071">
    <property type="term" value="P:glycerol metabolic process"/>
    <property type="evidence" value="ECO:0007669"/>
    <property type="project" value="InterPro"/>
</dbReference>
<dbReference type="Pfam" id="PF21645">
    <property type="entry name" value="FakA-like_M"/>
    <property type="match status" value="1"/>
</dbReference>
<dbReference type="Pfam" id="PF13684">
    <property type="entry name" value="FakA-like_C"/>
    <property type="match status" value="1"/>
</dbReference>
<dbReference type="NCBIfam" id="TIGR03599">
    <property type="entry name" value="YloV"/>
    <property type="match status" value="1"/>
</dbReference>
<organism evidence="2 3">
    <name type="scientific">candidate division WOR-3 bacterium JGI_Cruoil_03_44_89</name>
    <dbReference type="NCBI Taxonomy" id="1973748"/>
    <lineage>
        <taxon>Bacteria</taxon>
        <taxon>Bacteria division WOR-3</taxon>
    </lineage>
</organism>
<proteinExistence type="predicted"/>
<dbReference type="InterPro" id="IPR050270">
    <property type="entry name" value="DegV_domain_contain"/>
</dbReference>
<dbReference type="PANTHER" id="PTHR33434">
    <property type="entry name" value="DEGV DOMAIN-CONTAINING PROTEIN DR_1986-RELATED"/>
    <property type="match status" value="1"/>
</dbReference>
<gene>
    <name evidence="2" type="ORF">CH333_08840</name>
</gene>
<dbReference type="InterPro" id="IPR036117">
    <property type="entry name" value="DhaL_dom_sf"/>
</dbReference>
<dbReference type="InterPro" id="IPR048394">
    <property type="entry name" value="FakA-like_M"/>
</dbReference>